<evidence type="ECO:0000313" key="5">
    <source>
        <dbReference type="Proteomes" id="UP000696485"/>
    </source>
</evidence>
<evidence type="ECO:0000256" key="1">
    <source>
        <dbReference type="PROSITE-ProRule" id="PRU00094"/>
    </source>
</evidence>
<dbReference type="SMART" id="SM00401">
    <property type="entry name" value="ZnF_GATA"/>
    <property type="match status" value="1"/>
</dbReference>
<feature type="compositionally biased region" description="Basic residues" evidence="2">
    <location>
        <begin position="815"/>
        <end position="826"/>
    </location>
</feature>
<keyword evidence="1" id="KW-0862">Zinc</keyword>
<feature type="compositionally biased region" description="Basic residues" evidence="2">
    <location>
        <begin position="851"/>
        <end position="860"/>
    </location>
</feature>
<feature type="compositionally biased region" description="Basic and acidic residues" evidence="2">
    <location>
        <begin position="632"/>
        <end position="641"/>
    </location>
</feature>
<feature type="region of interest" description="Disordered" evidence="2">
    <location>
        <begin position="322"/>
        <end position="347"/>
    </location>
</feature>
<dbReference type="GO" id="GO:0043565">
    <property type="term" value="F:sequence-specific DNA binding"/>
    <property type="evidence" value="ECO:0007669"/>
    <property type="project" value="InterPro"/>
</dbReference>
<dbReference type="SUPFAM" id="SSF57716">
    <property type="entry name" value="Glucocorticoid receptor-like (DNA-binding domain)"/>
    <property type="match status" value="1"/>
</dbReference>
<feature type="region of interest" description="Disordered" evidence="2">
    <location>
        <begin position="154"/>
        <end position="195"/>
    </location>
</feature>
<sequence length="993" mass="108925">MTEPRKPVRVNLNRIQDLAANGMRFSQGDIQLFRQRGILRSDPVVDGPSSTSTSVSRPAPEDSTSNLPSSITASILTTKASYTTNTLHHTRQRHDRRHSSHHRMVIPPSKQTIPPYHNQTFEDTCSHLNPMHPEYLGPPGLAFDTLVGFRRHSESSFMASQSSPGSPVPSATSKSPRPSLPGQVSPNLGHPDYLSHLRRASTSSPIVPSPLGNRTVLYAASSPAHTLLSLPAKPIVQEPRTNHSTAMNNFKFPADGPSEAVLPPSPSSPPTTSAVLPTPLPTQVTRSKRKSVPMRSPSWTDSQDISPGVIFQLPFGYPQTSKLSPALPSSNYPSPASSTQALLESGGSDPQLFQAPQSPICRNGLGIQVDGSFAEPGATHPLEPSLSSMEEDSTISIGDIIMAEQASMAAHRQRPNGSLFEDHHGQDSIPTPPMTSRVFPLQIMETISEQQQEQDDTNRPQPMKGIEMTPRTPGLCPNTQSVVEEAPVPPAPADETNREQEKPIQEREQEKSTQEMAPKDVDLAPEDPSLLPLRAQRQLSIRRQSLIPRPELDFVRGSGILPPASKDLRTHGGATILTYPVLLSDMVQVALDTAPKGDESSNESPEEPSETTSHGKRKKGHGKRRAALAHGDSAHDDHLDVQDGYVSNPEDSTRPKATRRRVSPSVASYAYQPTNLLGSPIELSEASFGTSKRRSKSTLSLQYEYQAREEHVNEADNAVDDNIDYNIEDIDDEDDHEPYEPRQSHHKKRPVLEKLRPGEVELAMQHAREMMRVYDPAHHAMKTLQPLLDAIQSEEDEEETDHLMEQAKSKDAKGPKKTKTANPRKRSINDQSEDAPKKARKKSTDGTGGAKRGRKAGSSKKHNESGSPNGGSHSSHDDSDHDHHEDGKLASPVKKREPKIKLFGGRQTAKHCEACGADDTPCWRPGYIGNTVLCNSCGLRYKKSNVFCTKVDCKYIPLKTEYASMEAERIKNGRDHLRCINCKGNVALPIPKS</sequence>
<keyword evidence="4" id="KW-0238">DNA-binding</keyword>
<organism evidence="4 5">
    <name type="scientific">Podila minutissima</name>
    <dbReference type="NCBI Taxonomy" id="64525"/>
    <lineage>
        <taxon>Eukaryota</taxon>
        <taxon>Fungi</taxon>
        <taxon>Fungi incertae sedis</taxon>
        <taxon>Mucoromycota</taxon>
        <taxon>Mortierellomycotina</taxon>
        <taxon>Mortierellomycetes</taxon>
        <taxon>Mortierellales</taxon>
        <taxon>Mortierellaceae</taxon>
        <taxon>Podila</taxon>
    </lineage>
</organism>
<feature type="region of interest" description="Disordered" evidence="2">
    <location>
        <begin position="41"/>
        <end position="69"/>
    </location>
</feature>
<evidence type="ECO:0000313" key="4">
    <source>
        <dbReference type="EMBL" id="KAF9321615.1"/>
    </source>
</evidence>
<feature type="compositionally biased region" description="Polar residues" evidence="2">
    <location>
        <begin position="155"/>
        <end position="186"/>
    </location>
</feature>
<name>A0A9P5S908_9FUNG</name>
<protein>
    <submittedName>
        <fullName evidence="4">DNA-binding transcription repressor</fullName>
    </submittedName>
</protein>
<proteinExistence type="predicted"/>
<feature type="compositionally biased region" description="Basic and acidic residues" evidence="2">
    <location>
        <begin position="801"/>
        <end position="814"/>
    </location>
</feature>
<keyword evidence="1" id="KW-0863">Zinc-finger</keyword>
<feature type="region of interest" description="Disordered" evidence="2">
    <location>
        <begin position="86"/>
        <end position="116"/>
    </location>
</feature>
<gene>
    <name evidence="4" type="primary">ASH1</name>
    <name evidence="4" type="ORF">BG006_002590</name>
</gene>
<feature type="region of interest" description="Disordered" evidence="2">
    <location>
        <begin position="245"/>
        <end position="305"/>
    </location>
</feature>
<feature type="region of interest" description="Disordered" evidence="2">
    <location>
        <begin position="448"/>
        <end position="528"/>
    </location>
</feature>
<dbReference type="PROSITE" id="PS50114">
    <property type="entry name" value="GATA_ZN_FINGER_2"/>
    <property type="match status" value="1"/>
</dbReference>
<dbReference type="CDD" id="cd00202">
    <property type="entry name" value="ZnF_GATA"/>
    <property type="match status" value="1"/>
</dbReference>
<dbReference type="Proteomes" id="UP000696485">
    <property type="component" value="Unassembled WGS sequence"/>
</dbReference>
<feature type="compositionally biased region" description="Polar residues" evidence="2">
    <location>
        <begin position="322"/>
        <end position="342"/>
    </location>
</feature>
<feature type="compositionally biased region" description="Basic residues" evidence="2">
    <location>
        <begin position="88"/>
        <end position="104"/>
    </location>
</feature>
<comment type="caution">
    <text evidence="4">The sequence shown here is derived from an EMBL/GenBank/DDBJ whole genome shotgun (WGS) entry which is preliminary data.</text>
</comment>
<feature type="compositionally biased region" description="Basic residues" evidence="2">
    <location>
        <begin position="614"/>
        <end position="627"/>
    </location>
</feature>
<dbReference type="EMBL" id="JAAAUY010001617">
    <property type="protein sequence ID" value="KAF9321615.1"/>
    <property type="molecule type" value="Genomic_DNA"/>
</dbReference>
<feature type="compositionally biased region" description="Basic and acidic residues" evidence="2">
    <location>
        <begin position="874"/>
        <end position="888"/>
    </location>
</feature>
<feature type="domain" description="GATA-type" evidence="3">
    <location>
        <begin position="906"/>
        <end position="942"/>
    </location>
</feature>
<dbReference type="AlphaFoldDB" id="A0A9P5S908"/>
<dbReference type="InterPro" id="IPR013088">
    <property type="entry name" value="Znf_NHR/GATA"/>
</dbReference>
<keyword evidence="1" id="KW-0479">Metal-binding</keyword>
<feature type="region of interest" description="Disordered" evidence="2">
    <location>
        <begin position="594"/>
        <end position="666"/>
    </location>
</feature>
<dbReference type="Gene3D" id="3.30.50.10">
    <property type="entry name" value="Erythroid Transcription Factor GATA-1, subunit A"/>
    <property type="match status" value="1"/>
</dbReference>
<feature type="compositionally biased region" description="Acidic residues" evidence="2">
    <location>
        <begin position="600"/>
        <end position="609"/>
    </location>
</feature>
<evidence type="ECO:0000256" key="2">
    <source>
        <dbReference type="SAM" id="MobiDB-lite"/>
    </source>
</evidence>
<dbReference type="InterPro" id="IPR000679">
    <property type="entry name" value="Znf_GATA"/>
</dbReference>
<accession>A0A9P5S908</accession>
<keyword evidence="5" id="KW-1185">Reference proteome</keyword>
<feature type="compositionally biased region" description="Basic and acidic residues" evidence="2">
    <location>
        <begin position="495"/>
        <end position="522"/>
    </location>
</feature>
<reference evidence="4" key="1">
    <citation type="journal article" date="2020" name="Fungal Divers.">
        <title>Resolving the Mortierellaceae phylogeny through synthesis of multi-gene phylogenetics and phylogenomics.</title>
        <authorList>
            <person name="Vandepol N."/>
            <person name="Liber J."/>
            <person name="Desiro A."/>
            <person name="Na H."/>
            <person name="Kennedy M."/>
            <person name="Barry K."/>
            <person name="Grigoriev I.V."/>
            <person name="Miller A.N."/>
            <person name="O'Donnell K."/>
            <person name="Stajich J.E."/>
            <person name="Bonito G."/>
        </authorList>
    </citation>
    <scope>NUCLEOTIDE SEQUENCE</scope>
    <source>
        <strain evidence="4">NVP1</strain>
    </source>
</reference>
<evidence type="ECO:0000259" key="3">
    <source>
        <dbReference type="PROSITE" id="PS50114"/>
    </source>
</evidence>
<dbReference type="GO" id="GO:0008270">
    <property type="term" value="F:zinc ion binding"/>
    <property type="evidence" value="ECO:0007669"/>
    <property type="project" value="UniProtKB-KW"/>
</dbReference>
<dbReference type="Pfam" id="PF00320">
    <property type="entry name" value="GATA"/>
    <property type="match status" value="1"/>
</dbReference>
<feature type="region of interest" description="Disordered" evidence="2">
    <location>
        <begin position="729"/>
        <end position="756"/>
    </location>
</feature>
<feature type="compositionally biased region" description="Polar residues" evidence="2">
    <location>
        <begin position="48"/>
        <end position="69"/>
    </location>
</feature>
<dbReference type="GO" id="GO:0006355">
    <property type="term" value="P:regulation of DNA-templated transcription"/>
    <property type="evidence" value="ECO:0007669"/>
    <property type="project" value="InterPro"/>
</dbReference>
<feature type="region of interest" description="Disordered" evidence="2">
    <location>
        <begin position="794"/>
        <end position="900"/>
    </location>
</feature>